<feature type="region of interest" description="Disordered" evidence="6">
    <location>
        <begin position="576"/>
        <end position="595"/>
    </location>
</feature>
<keyword evidence="10" id="KW-1185">Reference proteome</keyword>
<keyword evidence="2 7" id="KW-0812">Transmembrane</keyword>
<dbReference type="GO" id="GO:0017004">
    <property type="term" value="P:cytochrome complex assembly"/>
    <property type="evidence" value="ECO:0007669"/>
    <property type="project" value="UniProtKB-KW"/>
</dbReference>
<dbReference type="RefSeq" id="WP_239076869.1">
    <property type="nucleotide sequence ID" value="NZ_BAAAZM010000015.1"/>
</dbReference>
<feature type="transmembrane region" description="Helical" evidence="7">
    <location>
        <begin position="519"/>
        <end position="537"/>
    </location>
</feature>
<evidence type="ECO:0000256" key="7">
    <source>
        <dbReference type="SAM" id="Phobius"/>
    </source>
</evidence>
<evidence type="ECO:0000256" key="2">
    <source>
        <dbReference type="ARBA" id="ARBA00022692"/>
    </source>
</evidence>
<evidence type="ECO:0000256" key="1">
    <source>
        <dbReference type="ARBA" id="ARBA00004141"/>
    </source>
</evidence>
<dbReference type="PANTHER" id="PTHR31566:SF0">
    <property type="entry name" value="CYTOCHROME C BIOGENESIS PROTEIN CCS1, CHLOROPLASTIC"/>
    <property type="match status" value="1"/>
</dbReference>
<dbReference type="InterPro" id="IPR023494">
    <property type="entry name" value="Cyt_c_bgen_Ccs1/CcsB/ResB"/>
</dbReference>
<evidence type="ECO:0000256" key="6">
    <source>
        <dbReference type="SAM" id="MobiDB-lite"/>
    </source>
</evidence>
<proteinExistence type="predicted"/>
<comment type="subcellular location">
    <subcellularLocation>
        <location evidence="1">Membrane</location>
        <topology evidence="1">Multi-pass membrane protein</topology>
    </subcellularLocation>
</comment>
<dbReference type="Pfam" id="PF05140">
    <property type="entry name" value="ResB"/>
    <property type="match status" value="1"/>
</dbReference>
<evidence type="ECO:0000313" key="10">
    <source>
        <dbReference type="Proteomes" id="UP000612808"/>
    </source>
</evidence>
<keyword evidence="3" id="KW-0201">Cytochrome c-type biogenesis</keyword>
<accession>A0A8J3JCT0</accession>
<feature type="compositionally biased region" description="Basic and acidic residues" evidence="6">
    <location>
        <begin position="41"/>
        <end position="50"/>
    </location>
</feature>
<feature type="region of interest" description="Disordered" evidence="6">
    <location>
        <begin position="1"/>
        <end position="59"/>
    </location>
</feature>
<gene>
    <name evidence="9" type="ORF">Aru02nite_45070</name>
</gene>
<feature type="transmembrane region" description="Helical" evidence="7">
    <location>
        <begin position="237"/>
        <end position="258"/>
    </location>
</feature>
<dbReference type="EMBL" id="BOMB01000025">
    <property type="protein sequence ID" value="GID13618.1"/>
    <property type="molecule type" value="Genomic_DNA"/>
</dbReference>
<evidence type="ECO:0000313" key="9">
    <source>
        <dbReference type="EMBL" id="GID13618.1"/>
    </source>
</evidence>
<dbReference type="Proteomes" id="UP000612808">
    <property type="component" value="Unassembled WGS sequence"/>
</dbReference>
<evidence type="ECO:0000256" key="4">
    <source>
        <dbReference type="ARBA" id="ARBA00022989"/>
    </source>
</evidence>
<feature type="compositionally biased region" description="Basic and acidic residues" evidence="6">
    <location>
        <begin position="1"/>
        <end position="12"/>
    </location>
</feature>
<sequence>MSETGDRGRTDGDGPVLADDPSTDDTTDRATDGAAAGARPVLEEAGREDENALSSRPDAAAARRVAGNGVLATGRRWWRQLTSMRTALLLLFLLAVAAAPGSLLPQRNLNADKVDTYFTQHPTLAPAMDKAGLFDVYSSPWFAAIYLLLFVSLIGCLTPRIRVHLRALRRTPPDAPRALRRLRVHTEYASGSGAADAAEVARKALRGRRFRTVTRRHDDGTVTVSAEKGFLRETGNLLFHFSLVALLVGVAVGAGYGWHGGRLLMAGKDNAFCNNLQQYDEYSLGSRVSGGDLPPFCVTLDRFHAKFQDNGQPLAYSADVTYSPDGGSGGKRYKLEVNHPLRVDGASVYLVGNGYSPVFRYTDRYGQTQTVVSPFIPSDSNFTSDGVAIFPDANIDPKTGKRNVDLQMAFQGVFFPTVSKQGGHGSTFPGLRDPAVLLFAYRGNTGTDAGVPHSVYSLDQSQIQNKQLRQIGKNPKLLRPSTKCTAQSCWKLDDGTTVQFVGVQRWATIQVRHDPGERIVLVAGVALLLGLMGSLTIRRRRIWFRFTPDGSGSTVSAGGLARTEYAGFRAEFDRIVDAAGGPARPPDSGTPRGKD</sequence>
<feature type="domain" description="ResB-like" evidence="8">
    <location>
        <begin position="84"/>
        <end position="573"/>
    </location>
</feature>
<organism evidence="9 10">
    <name type="scientific">Actinocatenispora rupis</name>
    <dbReference type="NCBI Taxonomy" id="519421"/>
    <lineage>
        <taxon>Bacteria</taxon>
        <taxon>Bacillati</taxon>
        <taxon>Actinomycetota</taxon>
        <taxon>Actinomycetes</taxon>
        <taxon>Micromonosporales</taxon>
        <taxon>Micromonosporaceae</taxon>
        <taxon>Actinocatenispora</taxon>
    </lineage>
</organism>
<dbReference type="GO" id="GO:0016020">
    <property type="term" value="C:membrane"/>
    <property type="evidence" value="ECO:0007669"/>
    <property type="project" value="UniProtKB-SubCell"/>
</dbReference>
<protein>
    <submittedName>
        <fullName evidence="9">Cytochrome c biogenesis protein</fullName>
    </submittedName>
</protein>
<keyword evidence="5 7" id="KW-0472">Membrane</keyword>
<feature type="transmembrane region" description="Helical" evidence="7">
    <location>
        <begin position="141"/>
        <end position="161"/>
    </location>
</feature>
<keyword evidence="4 7" id="KW-1133">Transmembrane helix</keyword>
<name>A0A8J3JCT0_9ACTN</name>
<comment type="caution">
    <text evidence="9">The sequence shown here is derived from an EMBL/GenBank/DDBJ whole genome shotgun (WGS) entry which is preliminary data.</text>
</comment>
<evidence type="ECO:0000256" key="3">
    <source>
        <dbReference type="ARBA" id="ARBA00022748"/>
    </source>
</evidence>
<dbReference type="PANTHER" id="PTHR31566">
    <property type="entry name" value="CYTOCHROME C BIOGENESIS PROTEIN CCS1, CHLOROPLASTIC"/>
    <property type="match status" value="1"/>
</dbReference>
<dbReference type="InterPro" id="IPR007816">
    <property type="entry name" value="ResB-like_domain"/>
</dbReference>
<feature type="transmembrane region" description="Helical" evidence="7">
    <location>
        <begin position="86"/>
        <end position="104"/>
    </location>
</feature>
<evidence type="ECO:0000259" key="8">
    <source>
        <dbReference type="Pfam" id="PF05140"/>
    </source>
</evidence>
<reference evidence="9" key="1">
    <citation type="submission" date="2021-01" db="EMBL/GenBank/DDBJ databases">
        <title>Whole genome shotgun sequence of Actinocatenispora rupis NBRC 107355.</title>
        <authorList>
            <person name="Komaki H."/>
            <person name="Tamura T."/>
        </authorList>
    </citation>
    <scope>NUCLEOTIDE SEQUENCE</scope>
    <source>
        <strain evidence="9">NBRC 107355</strain>
    </source>
</reference>
<evidence type="ECO:0000256" key="5">
    <source>
        <dbReference type="ARBA" id="ARBA00023136"/>
    </source>
</evidence>
<dbReference type="AlphaFoldDB" id="A0A8J3JCT0"/>